<feature type="transmembrane region" description="Helical" evidence="1">
    <location>
        <begin position="16"/>
        <end position="39"/>
    </location>
</feature>
<proteinExistence type="predicted"/>
<reference evidence="3" key="1">
    <citation type="submission" date="2016-08" db="EMBL/GenBank/DDBJ databases">
        <authorList>
            <person name="Varghese N."/>
            <person name="Submissions Spin"/>
        </authorList>
    </citation>
    <scope>NUCLEOTIDE SEQUENCE [LARGE SCALE GENOMIC DNA]</scope>
    <source>
        <strain evidence="3">R-53094</strain>
    </source>
</reference>
<keyword evidence="3" id="KW-1185">Reference proteome</keyword>
<name>A0A1C4C697_9LACO</name>
<protein>
    <submittedName>
        <fullName evidence="2">Uncharacterized protein</fullName>
    </submittedName>
</protein>
<keyword evidence="1" id="KW-0812">Transmembrane</keyword>
<sequence>MGFLYFENYKFAVVMWIWWLFALVFDNAGLLIFALIFAFGKQESWGGMVDRFPVVGQERKLVTAKKVIHKL</sequence>
<evidence type="ECO:0000313" key="3">
    <source>
        <dbReference type="Proteomes" id="UP000199268"/>
    </source>
</evidence>
<gene>
    <name evidence="2" type="ORF">GA0061074_1243</name>
</gene>
<accession>A0A1C4C697</accession>
<dbReference type="EMBL" id="FMAO01000024">
    <property type="protein sequence ID" value="SCC14640.1"/>
    <property type="molecule type" value="Genomic_DNA"/>
</dbReference>
<dbReference type="Proteomes" id="UP000199268">
    <property type="component" value="Unassembled WGS sequence"/>
</dbReference>
<evidence type="ECO:0000313" key="2">
    <source>
        <dbReference type="EMBL" id="SCC14640.1"/>
    </source>
</evidence>
<keyword evidence="1" id="KW-1133">Transmembrane helix</keyword>
<dbReference type="AlphaFoldDB" id="A0A1C4C697"/>
<evidence type="ECO:0000256" key="1">
    <source>
        <dbReference type="SAM" id="Phobius"/>
    </source>
</evidence>
<organism evidence="2 3">
    <name type="scientific">Weissella bombi</name>
    <dbReference type="NCBI Taxonomy" id="1505725"/>
    <lineage>
        <taxon>Bacteria</taxon>
        <taxon>Bacillati</taxon>
        <taxon>Bacillota</taxon>
        <taxon>Bacilli</taxon>
        <taxon>Lactobacillales</taxon>
        <taxon>Lactobacillaceae</taxon>
        <taxon>Weissella</taxon>
    </lineage>
</organism>
<keyword evidence="1" id="KW-0472">Membrane</keyword>